<keyword evidence="2 4" id="KW-0479">Metal-binding</keyword>
<dbReference type="GO" id="GO:0009055">
    <property type="term" value="F:electron transfer activity"/>
    <property type="evidence" value="ECO:0007669"/>
    <property type="project" value="InterPro"/>
</dbReference>
<dbReference type="Pfam" id="PF00034">
    <property type="entry name" value="Cytochrom_C"/>
    <property type="match status" value="1"/>
</dbReference>
<protein>
    <submittedName>
        <fullName evidence="7">Cytochrome c family protein</fullName>
    </submittedName>
</protein>
<keyword evidence="5" id="KW-1133">Transmembrane helix</keyword>
<dbReference type="Gene3D" id="1.10.760.10">
    <property type="entry name" value="Cytochrome c-like domain"/>
    <property type="match status" value="1"/>
</dbReference>
<proteinExistence type="predicted"/>
<dbReference type="PROSITE" id="PS51007">
    <property type="entry name" value="CYTC"/>
    <property type="match status" value="1"/>
</dbReference>
<dbReference type="GO" id="GO:0020037">
    <property type="term" value="F:heme binding"/>
    <property type="evidence" value="ECO:0007669"/>
    <property type="project" value="InterPro"/>
</dbReference>
<sequence>MAIPGASVPRDDDVTLRVLLAAVCAVLAGCISTEPNSRRMTDLSGPELFERWCASCHGITGRGDGPVAPLVKAGVPDLTRIAFRDGGEFPGEDVRRIIDGRAERPAHGPRDMPVWGWRFYDSTNPDDSAERARVDMLISRLVDYLRSIQRQ</sequence>
<dbReference type="InterPro" id="IPR009056">
    <property type="entry name" value="Cyt_c-like_dom"/>
</dbReference>
<gene>
    <name evidence="7" type="ORF">ACG33_03985</name>
</gene>
<dbReference type="GO" id="GO:0046872">
    <property type="term" value="F:metal ion binding"/>
    <property type="evidence" value="ECO:0007669"/>
    <property type="project" value="UniProtKB-KW"/>
</dbReference>
<evidence type="ECO:0000256" key="3">
    <source>
        <dbReference type="ARBA" id="ARBA00023004"/>
    </source>
</evidence>
<accession>A0A127F9P4</accession>
<evidence type="ECO:0000256" key="5">
    <source>
        <dbReference type="SAM" id="Phobius"/>
    </source>
</evidence>
<evidence type="ECO:0000256" key="1">
    <source>
        <dbReference type="ARBA" id="ARBA00022617"/>
    </source>
</evidence>
<keyword evidence="5" id="KW-0472">Membrane</keyword>
<feature type="transmembrane region" description="Helical" evidence="5">
    <location>
        <begin position="14"/>
        <end position="31"/>
    </location>
</feature>
<dbReference type="OrthoDB" id="9797504at2"/>
<dbReference type="KEGG" id="sdf:ACG33_03985"/>
<evidence type="ECO:0000259" key="6">
    <source>
        <dbReference type="PROSITE" id="PS51007"/>
    </source>
</evidence>
<organism evidence="7 8">
    <name type="scientific">Steroidobacter denitrificans</name>
    <dbReference type="NCBI Taxonomy" id="465721"/>
    <lineage>
        <taxon>Bacteria</taxon>
        <taxon>Pseudomonadati</taxon>
        <taxon>Pseudomonadota</taxon>
        <taxon>Gammaproteobacteria</taxon>
        <taxon>Steroidobacterales</taxon>
        <taxon>Steroidobacteraceae</taxon>
        <taxon>Steroidobacter</taxon>
    </lineage>
</organism>
<feature type="domain" description="Cytochrome c" evidence="6">
    <location>
        <begin position="40"/>
        <end position="149"/>
    </location>
</feature>
<keyword evidence="3 4" id="KW-0408">Iron</keyword>
<dbReference type="SUPFAM" id="SSF46626">
    <property type="entry name" value="Cytochrome c"/>
    <property type="match status" value="1"/>
</dbReference>
<name>A0A127F9P4_STEDE</name>
<reference evidence="7 8" key="1">
    <citation type="submission" date="2015-06" db="EMBL/GenBank/DDBJ databases">
        <title>A Comprehensive Approach to Explore the Metabolic and Phylogenetic Diversity of Bacterial Steroid Degradation in the Environment: Testosterone as an Example.</title>
        <authorList>
            <person name="Yang F.-C."/>
            <person name="Chen Y.-L."/>
            <person name="Yu C.-P."/>
            <person name="Tang S.-L."/>
            <person name="Wang P.-H."/>
            <person name="Ismail W."/>
            <person name="Wang C.-H."/>
            <person name="Yang C.-Y."/>
            <person name="Chiang Y.-R."/>
        </authorList>
    </citation>
    <scope>NUCLEOTIDE SEQUENCE [LARGE SCALE GENOMIC DNA]</scope>
    <source>
        <strain evidence="7 8">DSM 18526</strain>
    </source>
</reference>
<dbReference type="EMBL" id="CP011971">
    <property type="protein sequence ID" value="AMN46279.1"/>
    <property type="molecule type" value="Genomic_DNA"/>
</dbReference>
<dbReference type="Proteomes" id="UP000070250">
    <property type="component" value="Chromosome"/>
</dbReference>
<evidence type="ECO:0000256" key="4">
    <source>
        <dbReference type="PROSITE-ProRule" id="PRU00433"/>
    </source>
</evidence>
<dbReference type="InterPro" id="IPR036909">
    <property type="entry name" value="Cyt_c-like_dom_sf"/>
</dbReference>
<evidence type="ECO:0000313" key="7">
    <source>
        <dbReference type="EMBL" id="AMN46279.1"/>
    </source>
</evidence>
<keyword evidence="8" id="KW-1185">Reference proteome</keyword>
<keyword evidence="5" id="KW-0812">Transmembrane</keyword>
<dbReference type="STRING" id="465721.ACG33_03985"/>
<evidence type="ECO:0000313" key="8">
    <source>
        <dbReference type="Proteomes" id="UP000070250"/>
    </source>
</evidence>
<evidence type="ECO:0000256" key="2">
    <source>
        <dbReference type="ARBA" id="ARBA00022723"/>
    </source>
</evidence>
<keyword evidence="1 4" id="KW-0349">Heme</keyword>
<dbReference type="AlphaFoldDB" id="A0A127F9P4"/>